<protein>
    <recommendedName>
        <fullName evidence="4">Secreted protein</fullName>
    </recommendedName>
</protein>
<evidence type="ECO:0000313" key="2">
    <source>
        <dbReference type="EMBL" id="KAH7122959.1"/>
    </source>
</evidence>
<dbReference type="Proteomes" id="UP000738349">
    <property type="component" value="Unassembled WGS sequence"/>
</dbReference>
<evidence type="ECO:0008006" key="4">
    <source>
        <dbReference type="Google" id="ProtNLM"/>
    </source>
</evidence>
<dbReference type="AlphaFoldDB" id="A0A9P9IKS5"/>
<gene>
    <name evidence="2" type="ORF">EDB81DRAFT_813330</name>
</gene>
<evidence type="ECO:0000256" key="1">
    <source>
        <dbReference type="SAM" id="SignalP"/>
    </source>
</evidence>
<dbReference type="EMBL" id="JAGMUV010000023">
    <property type="protein sequence ID" value="KAH7122959.1"/>
    <property type="molecule type" value="Genomic_DNA"/>
</dbReference>
<keyword evidence="3" id="KW-1185">Reference proteome</keyword>
<reference evidence="2" key="1">
    <citation type="journal article" date="2021" name="Nat. Commun.">
        <title>Genetic determinants of endophytism in the Arabidopsis root mycobiome.</title>
        <authorList>
            <person name="Mesny F."/>
            <person name="Miyauchi S."/>
            <person name="Thiergart T."/>
            <person name="Pickel B."/>
            <person name="Atanasova L."/>
            <person name="Karlsson M."/>
            <person name="Huettel B."/>
            <person name="Barry K.W."/>
            <person name="Haridas S."/>
            <person name="Chen C."/>
            <person name="Bauer D."/>
            <person name="Andreopoulos W."/>
            <person name="Pangilinan J."/>
            <person name="LaButti K."/>
            <person name="Riley R."/>
            <person name="Lipzen A."/>
            <person name="Clum A."/>
            <person name="Drula E."/>
            <person name="Henrissat B."/>
            <person name="Kohler A."/>
            <person name="Grigoriev I.V."/>
            <person name="Martin F.M."/>
            <person name="Hacquard S."/>
        </authorList>
    </citation>
    <scope>NUCLEOTIDE SEQUENCE</scope>
    <source>
        <strain evidence="2">MPI-CAGE-AT-0147</strain>
    </source>
</reference>
<proteinExistence type="predicted"/>
<name>A0A9P9IKS5_9HYPO</name>
<feature type="signal peptide" evidence="1">
    <location>
        <begin position="1"/>
        <end position="25"/>
    </location>
</feature>
<feature type="chain" id="PRO_5040350207" description="Secreted protein" evidence="1">
    <location>
        <begin position="26"/>
        <end position="133"/>
    </location>
</feature>
<sequence length="133" mass="14875">MTATRTWGCLASLSMLAAILRRSGFVDLETRAAWYLTSLGRSLAICKSFCLVDASRREQSWGMALSSRLKMSLPTSRRLARVGLRTFVLPLLPTLLSAPPRASCFFHKVKKTTVFFFHISSLLKPKLPLLEIS</sequence>
<organism evidence="2 3">
    <name type="scientific">Dactylonectria macrodidyma</name>
    <dbReference type="NCBI Taxonomy" id="307937"/>
    <lineage>
        <taxon>Eukaryota</taxon>
        <taxon>Fungi</taxon>
        <taxon>Dikarya</taxon>
        <taxon>Ascomycota</taxon>
        <taxon>Pezizomycotina</taxon>
        <taxon>Sordariomycetes</taxon>
        <taxon>Hypocreomycetidae</taxon>
        <taxon>Hypocreales</taxon>
        <taxon>Nectriaceae</taxon>
        <taxon>Dactylonectria</taxon>
    </lineage>
</organism>
<comment type="caution">
    <text evidence="2">The sequence shown here is derived from an EMBL/GenBank/DDBJ whole genome shotgun (WGS) entry which is preliminary data.</text>
</comment>
<accession>A0A9P9IKS5</accession>
<evidence type="ECO:0000313" key="3">
    <source>
        <dbReference type="Proteomes" id="UP000738349"/>
    </source>
</evidence>
<keyword evidence="1" id="KW-0732">Signal</keyword>